<dbReference type="EMBL" id="JAMKFB020000001">
    <property type="protein sequence ID" value="KAL0203091.1"/>
    <property type="molecule type" value="Genomic_DNA"/>
</dbReference>
<evidence type="ECO:0000256" key="1">
    <source>
        <dbReference type="SAM" id="MobiDB-lite"/>
    </source>
</evidence>
<feature type="non-terminal residue" evidence="2">
    <location>
        <position position="71"/>
    </location>
</feature>
<comment type="caution">
    <text evidence="2">The sequence shown here is derived from an EMBL/GenBank/DDBJ whole genome shotgun (WGS) entry which is preliminary data.</text>
</comment>
<feature type="region of interest" description="Disordered" evidence="1">
    <location>
        <begin position="1"/>
        <end position="71"/>
    </location>
</feature>
<reference evidence="2 3" key="1">
    <citation type="submission" date="2024-05" db="EMBL/GenBank/DDBJ databases">
        <title>Genome sequencing and assembly of Indian major carp, Cirrhinus mrigala (Hamilton, 1822).</title>
        <authorList>
            <person name="Mohindra V."/>
            <person name="Chowdhury L.M."/>
            <person name="Lal K."/>
            <person name="Jena J.K."/>
        </authorList>
    </citation>
    <scope>NUCLEOTIDE SEQUENCE [LARGE SCALE GENOMIC DNA]</scope>
    <source>
        <strain evidence="2">CM1030</strain>
        <tissue evidence="2">Blood</tissue>
    </source>
</reference>
<feature type="compositionally biased region" description="Polar residues" evidence="1">
    <location>
        <begin position="47"/>
        <end position="65"/>
    </location>
</feature>
<name>A0ABD0RXN1_CIRMR</name>
<organism evidence="2 3">
    <name type="scientific">Cirrhinus mrigala</name>
    <name type="common">Mrigala</name>
    <dbReference type="NCBI Taxonomy" id="683832"/>
    <lineage>
        <taxon>Eukaryota</taxon>
        <taxon>Metazoa</taxon>
        <taxon>Chordata</taxon>
        <taxon>Craniata</taxon>
        <taxon>Vertebrata</taxon>
        <taxon>Euteleostomi</taxon>
        <taxon>Actinopterygii</taxon>
        <taxon>Neopterygii</taxon>
        <taxon>Teleostei</taxon>
        <taxon>Ostariophysi</taxon>
        <taxon>Cypriniformes</taxon>
        <taxon>Cyprinidae</taxon>
        <taxon>Labeoninae</taxon>
        <taxon>Labeonini</taxon>
        <taxon>Cirrhinus</taxon>
    </lineage>
</organism>
<keyword evidence="3" id="KW-1185">Reference proteome</keyword>
<protein>
    <recommendedName>
        <fullName evidence="4">Ubinuclein 1</fullName>
    </recommendedName>
</protein>
<proteinExistence type="predicted"/>
<sequence length="71" mass="7671">LAREKTRAYQPFLGRLVTNQSPVHPTSPAAPPAQPPKPALQPKTQLMTTSLHPIKTASLQTSQRPPTKPAP</sequence>
<evidence type="ECO:0008006" key="4">
    <source>
        <dbReference type="Google" id="ProtNLM"/>
    </source>
</evidence>
<feature type="compositionally biased region" description="Pro residues" evidence="1">
    <location>
        <begin position="28"/>
        <end position="39"/>
    </location>
</feature>
<dbReference type="AlphaFoldDB" id="A0ABD0RXN1"/>
<evidence type="ECO:0000313" key="3">
    <source>
        <dbReference type="Proteomes" id="UP001529510"/>
    </source>
</evidence>
<feature type="non-terminal residue" evidence="2">
    <location>
        <position position="1"/>
    </location>
</feature>
<gene>
    <name evidence="2" type="ORF">M9458_001109</name>
</gene>
<dbReference type="Proteomes" id="UP001529510">
    <property type="component" value="Unassembled WGS sequence"/>
</dbReference>
<evidence type="ECO:0000313" key="2">
    <source>
        <dbReference type="EMBL" id="KAL0203091.1"/>
    </source>
</evidence>
<accession>A0ABD0RXN1</accession>